<sequence>MKTKITLKHIARELEVSISTVSKALKNSSEISADTIEKVQAFAKLYNYRPNNLAISLKSRRTNNIGVIIPDIVHYFFTTVFRGIEHYSKERGYNVIACVSDESLEKEVINMELLANGSVDGFIMALSAETQKKNHFDHLSQVRDYGIPFVLFDRVTDEIECDKVLINDQEAAFLAVKKFIENGRKKIALITTEDYFSVSKGRESGYRQALETFGLPVDEKLILRLPFTDLDNGKVDEFFNTHGIDAVICVNEIFAVHCMNLVQQKGVKVPEEMEFIGFTDGILSKYAKPGLTSMAQHGFKMGQVAAKMLIHRIENTQDEEEEPYRTEIIKSTIIERESTINGITVL</sequence>
<reference evidence="5 6" key="1">
    <citation type="submission" date="2019-11" db="EMBL/GenBank/DDBJ databases">
        <title>Maribacter lutea sp. nov., a marine bacterium isolated from intertidal sand.</title>
        <authorList>
            <person name="Liu A."/>
        </authorList>
    </citation>
    <scope>NUCLEOTIDE SEQUENCE [LARGE SCALE GENOMIC DNA]</scope>
    <source>
        <strain evidence="5 6">RZ05</strain>
    </source>
</reference>
<dbReference type="Pfam" id="PF13377">
    <property type="entry name" value="Peripla_BP_3"/>
    <property type="match status" value="1"/>
</dbReference>
<dbReference type="RefSeq" id="WP_154362955.1">
    <property type="nucleotide sequence ID" value="NZ_WKJH01000001.1"/>
</dbReference>
<dbReference type="AlphaFoldDB" id="A0A6I2MFY0"/>
<proteinExistence type="predicted"/>
<keyword evidence="6" id="KW-1185">Reference proteome</keyword>
<evidence type="ECO:0000256" key="2">
    <source>
        <dbReference type="ARBA" id="ARBA00023125"/>
    </source>
</evidence>
<accession>A0A6I2MFY0</accession>
<feature type="domain" description="HTH lacI-type" evidence="4">
    <location>
        <begin position="5"/>
        <end position="59"/>
    </location>
</feature>
<dbReference type="Gene3D" id="3.40.50.2300">
    <property type="match status" value="2"/>
</dbReference>
<comment type="caution">
    <text evidence="5">The sequence shown here is derived from an EMBL/GenBank/DDBJ whole genome shotgun (WGS) entry which is preliminary data.</text>
</comment>
<keyword evidence="3" id="KW-0804">Transcription</keyword>
<dbReference type="InterPro" id="IPR000843">
    <property type="entry name" value="HTH_LacI"/>
</dbReference>
<dbReference type="GO" id="GO:0003700">
    <property type="term" value="F:DNA-binding transcription factor activity"/>
    <property type="evidence" value="ECO:0007669"/>
    <property type="project" value="TreeGrafter"/>
</dbReference>
<protein>
    <submittedName>
        <fullName evidence="5">Substrate-binding domain-containing protein</fullName>
    </submittedName>
</protein>
<dbReference type="Pfam" id="PF00356">
    <property type="entry name" value="LacI"/>
    <property type="match status" value="1"/>
</dbReference>
<dbReference type="CDD" id="cd01392">
    <property type="entry name" value="HTH_LacI"/>
    <property type="match status" value="1"/>
</dbReference>
<dbReference type="CDD" id="cd06267">
    <property type="entry name" value="PBP1_LacI_sugar_binding-like"/>
    <property type="match status" value="1"/>
</dbReference>
<dbReference type="PANTHER" id="PTHR30146:SF109">
    <property type="entry name" value="HTH-TYPE TRANSCRIPTIONAL REGULATOR GALS"/>
    <property type="match status" value="1"/>
</dbReference>
<keyword evidence="2" id="KW-0238">DNA-binding</keyword>
<dbReference type="InterPro" id="IPR028082">
    <property type="entry name" value="Peripla_BP_I"/>
</dbReference>
<dbReference type="InterPro" id="IPR046335">
    <property type="entry name" value="LacI/GalR-like_sensor"/>
</dbReference>
<evidence type="ECO:0000256" key="3">
    <source>
        <dbReference type="ARBA" id="ARBA00023163"/>
    </source>
</evidence>
<name>A0A6I2MFY0_9FLAO</name>
<gene>
    <name evidence="5" type="ORF">GJ691_01255</name>
</gene>
<dbReference type="InterPro" id="IPR010982">
    <property type="entry name" value="Lambda_DNA-bd_dom_sf"/>
</dbReference>
<evidence type="ECO:0000313" key="5">
    <source>
        <dbReference type="EMBL" id="MRX62781.1"/>
    </source>
</evidence>
<dbReference type="EMBL" id="WKJH01000001">
    <property type="protein sequence ID" value="MRX62781.1"/>
    <property type="molecule type" value="Genomic_DNA"/>
</dbReference>
<evidence type="ECO:0000313" key="6">
    <source>
        <dbReference type="Proteomes" id="UP000443153"/>
    </source>
</evidence>
<dbReference type="SMART" id="SM00354">
    <property type="entry name" value="HTH_LACI"/>
    <property type="match status" value="1"/>
</dbReference>
<dbReference type="SUPFAM" id="SSF47413">
    <property type="entry name" value="lambda repressor-like DNA-binding domains"/>
    <property type="match status" value="1"/>
</dbReference>
<organism evidence="5 6">
    <name type="scientific">Maribacter luteus</name>
    <dbReference type="NCBI Taxonomy" id="2594478"/>
    <lineage>
        <taxon>Bacteria</taxon>
        <taxon>Pseudomonadati</taxon>
        <taxon>Bacteroidota</taxon>
        <taxon>Flavobacteriia</taxon>
        <taxon>Flavobacteriales</taxon>
        <taxon>Flavobacteriaceae</taxon>
        <taxon>Maribacter</taxon>
    </lineage>
</organism>
<dbReference type="PROSITE" id="PS50932">
    <property type="entry name" value="HTH_LACI_2"/>
    <property type="match status" value="1"/>
</dbReference>
<dbReference type="OrthoDB" id="9768806at2"/>
<dbReference type="GO" id="GO:0000976">
    <property type="term" value="F:transcription cis-regulatory region binding"/>
    <property type="evidence" value="ECO:0007669"/>
    <property type="project" value="TreeGrafter"/>
</dbReference>
<keyword evidence="1" id="KW-0805">Transcription regulation</keyword>
<dbReference type="PANTHER" id="PTHR30146">
    <property type="entry name" value="LACI-RELATED TRANSCRIPTIONAL REPRESSOR"/>
    <property type="match status" value="1"/>
</dbReference>
<evidence type="ECO:0000259" key="4">
    <source>
        <dbReference type="PROSITE" id="PS50932"/>
    </source>
</evidence>
<dbReference type="SUPFAM" id="SSF53822">
    <property type="entry name" value="Periplasmic binding protein-like I"/>
    <property type="match status" value="1"/>
</dbReference>
<evidence type="ECO:0000256" key="1">
    <source>
        <dbReference type="ARBA" id="ARBA00023015"/>
    </source>
</evidence>
<dbReference type="Gene3D" id="1.10.260.40">
    <property type="entry name" value="lambda repressor-like DNA-binding domains"/>
    <property type="match status" value="1"/>
</dbReference>
<dbReference type="Proteomes" id="UP000443153">
    <property type="component" value="Unassembled WGS sequence"/>
</dbReference>